<dbReference type="Pfam" id="PF04998">
    <property type="entry name" value="RNA_pol_Rpb1_5"/>
    <property type="match status" value="1"/>
</dbReference>
<comment type="catalytic activity">
    <reaction evidence="7">
        <text>RNA(n) + a ribonucleoside 5'-triphosphate = RNA(n+1) + diphosphate</text>
        <dbReference type="Rhea" id="RHEA:21248"/>
        <dbReference type="Rhea" id="RHEA-COMP:14527"/>
        <dbReference type="Rhea" id="RHEA-COMP:17342"/>
        <dbReference type="ChEBI" id="CHEBI:33019"/>
        <dbReference type="ChEBI" id="CHEBI:61557"/>
        <dbReference type="ChEBI" id="CHEBI:140395"/>
        <dbReference type="EC" id="2.7.7.6"/>
    </reaction>
</comment>
<dbReference type="Gene3D" id="1.10.274.100">
    <property type="entry name" value="RNA polymerase Rpb1, domain 3"/>
    <property type="match status" value="1"/>
</dbReference>
<evidence type="ECO:0000256" key="1">
    <source>
        <dbReference type="ARBA" id="ARBA00006460"/>
    </source>
</evidence>
<evidence type="ECO:0000256" key="3">
    <source>
        <dbReference type="ARBA" id="ARBA00022478"/>
    </source>
</evidence>
<evidence type="ECO:0000313" key="9">
    <source>
        <dbReference type="EMBL" id="KAK7024728.1"/>
    </source>
</evidence>
<dbReference type="EC" id="2.7.7.6" evidence="2"/>
<accession>A0AAW0BER9</accession>
<dbReference type="AlphaFoldDB" id="A0AAW0BER9"/>
<dbReference type="GO" id="GO:0003899">
    <property type="term" value="F:DNA-directed RNA polymerase activity"/>
    <property type="evidence" value="ECO:0007669"/>
    <property type="project" value="UniProtKB-EC"/>
</dbReference>
<comment type="similarity">
    <text evidence="1">Belongs to the RNA polymerase beta' chain family.</text>
</comment>
<evidence type="ECO:0000256" key="5">
    <source>
        <dbReference type="ARBA" id="ARBA00022695"/>
    </source>
</evidence>
<organism evidence="9 10">
    <name type="scientific">Favolaschia claudopus</name>
    <dbReference type="NCBI Taxonomy" id="2862362"/>
    <lineage>
        <taxon>Eukaryota</taxon>
        <taxon>Fungi</taxon>
        <taxon>Dikarya</taxon>
        <taxon>Basidiomycota</taxon>
        <taxon>Agaricomycotina</taxon>
        <taxon>Agaricomycetes</taxon>
        <taxon>Agaricomycetidae</taxon>
        <taxon>Agaricales</taxon>
        <taxon>Marasmiineae</taxon>
        <taxon>Mycenaceae</taxon>
        <taxon>Favolaschia</taxon>
    </lineage>
</organism>
<evidence type="ECO:0000256" key="4">
    <source>
        <dbReference type="ARBA" id="ARBA00022679"/>
    </source>
</evidence>
<proteinExistence type="inferred from homology"/>
<dbReference type="PANTHER" id="PTHR19376:SF37">
    <property type="entry name" value="DNA-DIRECTED RNA POLYMERASE II SUBUNIT RPB1"/>
    <property type="match status" value="1"/>
</dbReference>
<dbReference type="InterPro" id="IPR000722">
    <property type="entry name" value="RNA_pol_asu"/>
</dbReference>
<dbReference type="InterPro" id="IPR007066">
    <property type="entry name" value="RNA_pol_Rpb1_3"/>
</dbReference>
<dbReference type="Gene3D" id="2.40.40.20">
    <property type="match status" value="1"/>
</dbReference>
<dbReference type="PANTHER" id="PTHR19376">
    <property type="entry name" value="DNA-DIRECTED RNA POLYMERASE"/>
    <property type="match status" value="1"/>
</dbReference>
<dbReference type="InterPro" id="IPR038593">
    <property type="entry name" value="RNA_pol_Rpb1_7_sf"/>
</dbReference>
<dbReference type="Pfam" id="PF04992">
    <property type="entry name" value="RNA_pol_Rpb1_6"/>
    <property type="match status" value="1"/>
</dbReference>
<evidence type="ECO:0000259" key="8">
    <source>
        <dbReference type="SMART" id="SM00663"/>
    </source>
</evidence>
<dbReference type="Pfam" id="PF00623">
    <property type="entry name" value="RNA_pol_Rpb1_2"/>
    <property type="match status" value="1"/>
</dbReference>
<dbReference type="GO" id="GO:0006351">
    <property type="term" value="P:DNA-templated transcription"/>
    <property type="evidence" value="ECO:0007669"/>
    <property type="project" value="InterPro"/>
</dbReference>
<dbReference type="Gene3D" id="3.30.1490.180">
    <property type="entry name" value="RNA polymerase ii"/>
    <property type="match status" value="1"/>
</dbReference>
<protein>
    <recommendedName>
        <fullName evidence="2">DNA-directed RNA polymerase</fullName>
        <ecNumber evidence="2">2.7.7.6</ecNumber>
    </recommendedName>
</protein>
<sequence>MERFLQFQVATYIGTEFPNAKNGASISARLNGKDGRIRRNLVTKPVDFCARTVVTGDPNIELDEVGVPRSIAMNLTYPERVTLHNLSYLQALVRNGPDRYPGARFVIRDTGERLDLRHDGCALQYGWTVERHLRDGDSYDDPRSQSDAIFHVPAYNIKFDGDEMNLQQVISPRHAKPIMGLTEDTLVGVRRFTLRDMFLDWAHVQNILLCISDWDGRVPMPAIVKPKPLWTGKQILSLMIPCGIHVFRQPDYYFRQVDFNLLDDGMLIKNGDIIYGTVDKRSVGAPGGSLIDIIFRERGPEAAGQFLTDLQLVVNYWLFHHGFSVGIGDAIVPSDTASFCVQRLTSDKQDVEKLIDDAAHDRLRAAPSLTLRETFEVQMNFILARARDYQGSYAWKAMQMQNNNISTMINAGSSGSFLNFTQMTVCVGQQLIERRRIPFGFQHRTLPHFARDDFGAKARGFVENSYFRGLAPHEFFFHAMAARGDLVNTSDEAAEIGYIHRGLARALRDLTVCYDGTVRNSRGDVIQLLYGEDGMDESCVGMAVVETFASSDTAFQRTYTFDVSRLATPDPFEDAREILTEEYAQLTQDRQLTRSFIYPHFDWIQRHRHRYLPVDIRHLIDTACDMGEIDHQTKSDLTPGHIIHSVKNLCQRLVVLRGEDPIGEEARRNAVLWFQIQLRSALSAQQVINDYHFSREALDWVLRQVESGFKRALVHAGEMCGMVAAQSIGGAIAELSRDFTPDWRPGASSSNIKAGKPGITRLKEILSATRRIKYPSLTIYLDRETGGDSRRAGLVANKIEYISFRDIVSAIEIWYDPDPATTLIEQDEEFVEDFFAIPDEEVEMSLHLHSPWLLRFELNRRKMVGSLSMAEVAARIADSDRPKLFCIWNEDNADKLTIRCRMVRQDGLPHEGPDFLGLFADQLLDSVVLRGVRDINKVLMLQQNKIVVGEDGNIGWNSRQEWVLETHGSNLKTVMSIDGVDWRRTYSNSCVEIFQVLGIEAARAALLKEIRHVLEWDGSYVGYRHLTVGRDPTWAKFYPTQPEYAEPTRHKSTHPDAGVFGTIRAIRFDVRQCCAVSGTHMTGYLRKLMSFRTFSAPVIVPLANVDRSSVNSGLVFYTA</sequence>
<dbReference type="InterPro" id="IPR007075">
    <property type="entry name" value="RNA_pol_Rpb1_6"/>
</dbReference>
<gene>
    <name evidence="9" type="ORF">R3P38DRAFT_3356041</name>
</gene>
<dbReference type="InterPro" id="IPR042102">
    <property type="entry name" value="RNA_pol_Rpb1_3_sf"/>
</dbReference>
<dbReference type="FunFam" id="1.10.274.100:FF:000001">
    <property type="entry name" value="DNA-directed RNA polymerase subunit"/>
    <property type="match status" value="1"/>
</dbReference>
<keyword evidence="5" id="KW-0548">Nucleotidyltransferase</keyword>
<evidence type="ECO:0000256" key="6">
    <source>
        <dbReference type="ARBA" id="ARBA00023163"/>
    </source>
</evidence>
<dbReference type="Gene3D" id="3.30.1360.140">
    <property type="match status" value="1"/>
</dbReference>
<dbReference type="Gene3D" id="6.10.250.2940">
    <property type="match status" value="1"/>
</dbReference>
<dbReference type="InterPro" id="IPR007083">
    <property type="entry name" value="RNA_pol_Rpb1_4"/>
</dbReference>
<feature type="domain" description="RNA polymerase N-terminal" evidence="8">
    <location>
        <begin position="2"/>
        <end position="193"/>
    </location>
</feature>
<dbReference type="Proteomes" id="UP001362999">
    <property type="component" value="Unassembled WGS sequence"/>
</dbReference>
<evidence type="ECO:0000256" key="7">
    <source>
        <dbReference type="ARBA" id="ARBA00048552"/>
    </source>
</evidence>
<dbReference type="SMART" id="SM00663">
    <property type="entry name" value="RPOLA_N"/>
    <property type="match status" value="1"/>
</dbReference>
<keyword evidence="4" id="KW-0808">Transferase</keyword>
<dbReference type="Pfam" id="PF04983">
    <property type="entry name" value="RNA_pol_Rpb1_3"/>
    <property type="match status" value="1"/>
</dbReference>
<dbReference type="Gene3D" id="1.10.132.30">
    <property type="match status" value="1"/>
</dbReference>
<dbReference type="Pfam" id="PF05000">
    <property type="entry name" value="RNA_pol_Rpb1_4"/>
    <property type="match status" value="1"/>
</dbReference>
<name>A0AAW0BER9_9AGAR</name>
<dbReference type="InterPro" id="IPR007073">
    <property type="entry name" value="RNA_pol_Rpb1_7"/>
</dbReference>
<evidence type="ECO:0000256" key="2">
    <source>
        <dbReference type="ARBA" id="ARBA00012418"/>
    </source>
</evidence>
<reference evidence="9 10" key="1">
    <citation type="journal article" date="2024" name="J Genomics">
        <title>Draft genome sequencing and assembly of Favolaschia claudopus CIRM-BRFM 2984 isolated from oak limbs.</title>
        <authorList>
            <person name="Navarro D."/>
            <person name="Drula E."/>
            <person name="Chaduli D."/>
            <person name="Cazenave R."/>
            <person name="Ahrendt S."/>
            <person name="Wang J."/>
            <person name="Lipzen A."/>
            <person name="Daum C."/>
            <person name="Barry K."/>
            <person name="Grigoriev I.V."/>
            <person name="Favel A."/>
            <person name="Rosso M.N."/>
            <person name="Martin F."/>
        </authorList>
    </citation>
    <scope>NUCLEOTIDE SEQUENCE [LARGE SCALE GENOMIC DNA]</scope>
    <source>
        <strain evidence="9 10">CIRM-BRFM 2984</strain>
    </source>
</reference>
<evidence type="ECO:0000313" key="10">
    <source>
        <dbReference type="Proteomes" id="UP001362999"/>
    </source>
</evidence>
<dbReference type="GO" id="GO:0005665">
    <property type="term" value="C:RNA polymerase II, core complex"/>
    <property type="evidence" value="ECO:0007669"/>
    <property type="project" value="TreeGrafter"/>
</dbReference>
<keyword evidence="6" id="KW-0804">Transcription</keyword>
<dbReference type="SUPFAM" id="SSF64484">
    <property type="entry name" value="beta and beta-prime subunits of DNA dependent RNA-polymerase"/>
    <property type="match status" value="1"/>
</dbReference>
<dbReference type="Pfam" id="PF04990">
    <property type="entry name" value="RNA_pol_Rpb1_7"/>
    <property type="match status" value="1"/>
</dbReference>
<dbReference type="GO" id="GO:0003677">
    <property type="term" value="F:DNA binding"/>
    <property type="evidence" value="ECO:0007669"/>
    <property type="project" value="InterPro"/>
</dbReference>
<dbReference type="Gene3D" id="6.20.50.80">
    <property type="match status" value="1"/>
</dbReference>
<dbReference type="InterPro" id="IPR038120">
    <property type="entry name" value="Rpb1_funnel_sf"/>
</dbReference>
<keyword evidence="3" id="KW-0240">DNA-directed RNA polymerase</keyword>
<dbReference type="InterPro" id="IPR007081">
    <property type="entry name" value="RNA_pol_Rpb1_5"/>
</dbReference>
<dbReference type="EMBL" id="JAWWNJ010000034">
    <property type="protein sequence ID" value="KAK7024728.1"/>
    <property type="molecule type" value="Genomic_DNA"/>
</dbReference>
<dbReference type="InterPro" id="IPR045867">
    <property type="entry name" value="DNA-dir_RpoC_beta_prime"/>
</dbReference>
<comment type="caution">
    <text evidence="9">The sequence shown here is derived from an EMBL/GenBank/DDBJ whole genome shotgun (WGS) entry which is preliminary data.</text>
</comment>
<keyword evidence="10" id="KW-1185">Reference proteome</keyword>
<dbReference type="InterPro" id="IPR006592">
    <property type="entry name" value="RNA_pol_N"/>
</dbReference>